<organism evidence="1 2">
    <name type="scientific">Campylobacter showae CSUNSWCD</name>
    <dbReference type="NCBI Taxonomy" id="1244083"/>
    <lineage>
        <taxon>Bacteria</taxon>
        <taxon>Pseudomonadati</taxon>
        <taxon>Campylobacterota</taxon>
        <taxon>Epsilonproteobacteria</taxon>
        <taxon>Campylobacterales</taxon>
        <taxon>Campylobacteraceae</taxon>
        <taxon>Campylobacter</taxon>
    </lineage>
</organism>
<gene>
    <name evidence="1" type="ORF">CSUNSWCD_2331</name>
</gene>
<dbReference type="STRING" id="1244083.CSUNSWCD_2331"/>
<comment type="caution">
    <text evidence="1">The sequence shown here is derived from an EMBL/GenBank/DDBJ whole genome shotgun (WGS) entry which is preliminary data.</text>
</comment>
<sequence length="69" mass="7975">MKIYITLAQAKFLLSAYNLLARKYKKISRKDIIKDSGIDESTVSRIIQDRYLLETKINEVNQISQKGAK</sequence>
<evidence type="ECO:0000313" key="1">
    <source>
        <dbReference type="EMBL" id="EKU10835.1"/>
    </source>
</evidence>
<dbReference type="PATRIC" id="fig|1244083.3.peg.1577"/>
<reference evidence="1 2" key="1">
    <citation type="journal article" date="2013" name="Genome Announc.">
        <title>Genome Sequence of Campylobacter showae UNSWCD, Isolated from a Patient with Crohn's Disease.</title>
        <authorList>
            <person name="Tay A.P."/>
            <person name="Kaakoush N.O."/>
            <person name="Deshpande N.P."/>
            <person name="Chen Z."/>
            <person name="Mitchell H."/>
            <person name="Wilkins M.R."/>
        </authorList>
    </citation>
    <scope>NUCLEOTIDE SEQUENCE [LARGE SCALE GENOMIC DNA]</scope>
    <source>
        <strain evidence="1 2">CSUNSWCD</strain>
    </source>
</reference>
<dbReference type="EMBL" id="AMZQ01000009">
    <property type="protein sequence ID" value="EKU10835.1"/>
    <property type="molecule type" value="Genomic_DNA"/>
</dbReference>
<dbReference type="Proteomes" id="UP000011939">
    <property type="component" value="Unassembled WGS sequence"/>
</dbReference>
<proteinExistence type="predicted"/>
<accession>M5IJ17</accession>
<protein>
    <submittedName>
        <fullName evidence="1">Uncharacterized protein</fullName>
    </submittedName>
</protein>
<evidence type="ECO:0000313" key="2">
    <source>
        <dbReference type="Proteomes" id="UP000011939"/>
    </source>
</evidence>
<dbReference type="AlphaFoldDB" id="M5IJ17"/>
<name>M5IJ17_9BACT</name>